<dbReference type="EMBL" id="FNWO01000009">
    <property type="protein sequence ID" value="SEH43771.1"/>
    <property type="molecule type" value="Genomic_DNA"/>
</dbReference>
<dbReference type="Gene3D" id="3.30.2010.10">
    <property type="entry name" value="Metalloproteases ('zincins'), catalytic domain"/>
    <property type="match status" value="1"/>
</dbReference>
<dbReference type="HAMAP" id="MF_00188">
    <property type="entry name" value="Pept_M48_protease_HtpX"/>
    <property type="match status" value="1"/>
</dbReference>
<evidence type="ECO:0000256" key="12">
    <source>
        <dbReference type="HAMAP-Rule" id="MF_00188"/>
    </source>
</evidence>
<dbReference type="GO" id="GO:0004222">
    <property type="term" value="F:metalloendopeptidase activity"/>
    <property type="evidence" value="ECO:0007669"/>
    <property type="project" value="UniProtKB-UniRule"/>
</dbReference>
<evidence type="ECO:0000256" key="6">
    <source>
        <dbReference type="ARBA" id="ARBA00022723"/>
    </source>
</evidence>
<comment type="similarity">
    <text evidence="2 12">Belongs to the peptidase M48B family.</text>
</comment>
<keyword evidence="10 12" id="KW-0482">Metalloprotease</keyword>
<feature type="binding site" evidence="12">
    <location>
        <position position="134"/>
    </location>
    <ligand>
        <name>Zn(2+)</name>
        <dbReference type="ChEBI" id="CHEBI:29105"/>
        <note>catalytic</note>
    </ligand>
</feature>
<feature type="transmembrane region" description="Helical" evidence="12">
    <location>
        <begin position="141"/>
        <end position="163"/>
    </location>
</feature>
<evidence type="ECO:0000259" key="13">
    <source>
        <dbReference type="Pfam" id="PF01435"/>
    </source>
</evidence>
<keyword evidence="14" id="KW-0346">Stress response</keyword>
<evidence type="ECO:0000256" key="11">
    <source>
        <dbReference type="ARBA" id="ARBA00023136"/>
    </source>
</evidence>
<evidence type="ECO:0000256" key="5">
    <source>
        <dbReference type="ARBA" id="ARBA00022692"/>
    </source>
</evidence>
<keyword evidence="15" id="KW-1185">Reference proteome</keyword>
<evidence type="ECO:0000256" key="7">
    <source>
        <dbReference type="ARBA" id="ARBA00022801"/>
    </source>
</evidence>
<keyword evidence="5 12" id="KW-0812">Transmembrane</keyword>
<dbReference type="PANTHER" id="PTHR43221:SF1">
    <property type="entry name" value="PROTEASE HTPX"/>
    <property type="match status" value="1"/>
</dbReference>
<name>A0A1H6IC49_MAGFU</name>
<organism evidence="14 15">
    <name type="scientific">Magnetospirillum fulvum</name>
    <name type="common">Rhodospirillum fulvum</name>
    <dbReference type="NCBI Taxonomy" id="1082"/>
    <lineage>
        <taxon>Bacteria</taxon>
        <taxon>Pseudomonadati</taxon>
        <taxon>Pseudomonadota</taxon>
        <taxon>Alphaproteobacteria</taxon>
        <taxon>Rhodospirillales</taxon>
        <taxon>Rhodospirillaceae</taxon>
        <taxon>Magnetospirillum</taxon>
    </lineage>
</organism>
<feature type="active site" evidence="12">
    <location>
        <position position="131"/>
    </location>
</feature>
<feature type="transmembrane region" description="Helical" evidence="12">
    <location>
        <begin position="7"/>
        <end position="24"/>
    </location>
</feature>
<keyword evidence="11 12" id="KW-0472">Membrane</keyword>
<keyword evidence="9 12" id="KW-1133">Transmembrane helix</keyword>
<dbReference type="GO" id="GO:0008270">
    <property type="term" value="F:zinc ion binding"/>
    <property type="evidence" value="ECO:0007669"/>
    <property type="project" value="UniProtKB-UniRule"/>
</dbReference>
<dbReference type="NCBIfam" id="NF002363">
    <property type="entry name" value="PRK01345.1"/>
    <property type="match status" value="1"/>
</dbReference>
<keyword evidence="6 12" id="KW-0479">Metal-binding</keyword>
<evidence type="ECO:0000256" key="2">
    <source>
        <dbReference type="ARBA" id="ARBA00009779"/>
    </source>
</evidence>
<keyword evidence="3 12" id="KW-1003">Cell membrane</keyword>
<evidence type="ECO:0000256" key="9">
    <source>
        <dbReference type="ARBA" id="ARBA00022989"/>
    </source>
</evidence>
<dbReference type="NCBIfam" id="NF002826">
    <property type="entry name" value="PRK03001.1"/>
    <property type="match status" value="1"/>
</dbReference>
<keyword evidence="8 12" id="KW-0862">Zinc</keyword>
<dbReference type="EC" id="3.4.24.-" evidence="12"/>
<dbReference type="InterPro" id="IPR050083">
    <property type="entry name" value="HtpX_protease"/>
</dbReference>
<accession>A0A1H6IC49</accession>
<dbReference type="Pfam" id="PF01435">
    <property type="entry name" value="Peptidase_M48"/>
    <property type="match status" value="1"/>
</dbReference>
<dbReference type="CDD" id="cd07336">
    <property type="entry name" value="M48B_HtpX_like"/>
    <property type="match status" value="1"/>
</dbReference>
<feature type="transmembrane region" description="Helical" evidence="12">
    <location>
        <begin position="30"/>
        <end position="46"/>
    </location>
</feature>
<dbReference type="RefSeq" id="WP_074768689.1">
    <property type="nucleotide sequence ID" value="NZ_FNWO01000009.1"/>
</dbReference>
<dbReference type="GO" id="GO:0006508">
    <property type="term" value="P:proteolysis"/>
    <property type="evidence" value="ECO:0007669"/>
    <property type="project" value="UniProtKB-KW"/>
</dbReference>
<dbReference type="GO" id="GO:0005886">
    <property type="term" value="C:plasma membrane"/>
    <property type="evidence" value="ECO:0007669"/>
    <property type="project" value="UniProtKB-SubCell"/>
</dbReference>
<evidence type="ECO:0000256" key="8">
    <source>
        <dbReference type="ARBA" id="ARBA00022833"/>
    </source>
</evidence>
<dbReference type="PANTHER" id="PTHR43221">
    <property type="entry name" value="PROTEASE HTPX"/>
    <property type="match status" value="1"/>
</dbReference>
<gene>
    <name evidence="12" type="primary">htpX</name>
    <name evidence="14" type="ORF">SAMN04244559_02310</name>
</gene>
<dbReference type="AlphaFoldDB" id="A0A1H6IC49"/>
<protein>
    <recommendedName>
        <fullName evidence="12">Protease HtpX homolog</fullName>
        <ecNumber evidence="12">3.4.24.-</ecNumber>
    </recommendedName>
</protein>
<proteinExistence type="inferred from homology"/>
<evidence type="ECO:0000256" key="3">
    <source>
        <dbReference type="ARBA" id="ARBA00022475"/>
    </source>
</evidence>
<evidence type="ECO:0000256" key="10">
    <source>
        <dbReference type="ARBA" id="ARBA00023049"/>
    </source>
</evidence>
<dbReference type="Proteomes" id="UP000182983">
    <property type="component" value="Unassembled WGS sequence"/>
</dbReference>
<evidence type="ECO:0000256" key="4">
    <source>
        <dbReference type="ARBA" id="ARBA00022670"/>
    </source>
</evidence>
<comment type="subcellular location">
    <subcellularLocation>
        <location evidence="1 12">Cell membrane</location>
        <topology evidence="1 12">Multi-pass membrane protein</topology>
    </subcellularLocation>
</comment>
<evidence type="ECO:0000313" key="14">
    <source>
        <dbReference type="EMBL" id="SEH43771.1"/>
    </source>
</evidence>
<keyword evidence="7 12" id="KW-0378">Hydrolase</keyword>
<feature type="transmembrane region" description="Helical" evidence="12">
    <location>
        <begin position="175"/>
        <end position="196"/>
    </location>
</feature>
<dbReference type="InterPro" id="IPR001915">
    <property type="entry name" value="Peptidase_M48"/>
</dbReference>
<evidence type="ECO:0000256" key="1">
    <source>
        <dbReference type="ARBA" id="ARBA00004651"/>
    </source>
</evidence>
<sequence length="294" mass="30437">MNYARTALLLAALTAFVLVLGWMLGGKTGLVIALLAAAGMNLYAYWNSDKMVLSMYSAQPVDRSTAPLLVGIVERLTARAGMPMPAVYVIDQPQPNAFATGRDPEHASVAATTGLLAMLSPEELEGVMAHELAHVRNRDTLIMTVTATLAGAIGMLANFGMFFGGNREESEEGGGALGTVGTILMAILAPLVAMLVQMAISRTREYEADAAGAAMCGNPLALASALARLEQSAGAVPNAVAEGHPATAHLFIVNPLTGSGLAQMFSTHPAMASRIERLQALAGLAAAPARGPWG</sequence>
<dbReference type="InterPro" id="IPR022919">
    <property type="entry name" value="Pept_M48_protease_HtpX"/>
</dbReference>
<feature type="domain" description="Peptidase M48" evidence="13">
    <location>
        <begin position="71"/>
        <end position="281"/>
    </location>
</feature>
<keyword evidence="4 12" id="KW-0645">Protease</keyword>
<reference evidence="15" key="1">
    <citation type="submission" date="2016-10" db="EMBL/GenBank/DDBJ databases">
        <authorList>
            <person name="Varghese N."/>
            <person name="Submissions S."/>
        </authorList>
    </citation>
    <scope>NUCLEOTIDE SEQUENCE [LARGE SCALE GENOMIC DNA]</scope>
    <source>
        <strain evidence="15">DSM 13234</strain>
    </source>
</reference>
<feature type="binding site" evidence="12">
    <location>
        <position position="205"/>
    </location>
    <ligand>
        <name>Zn(2+)</name>
        <dbReference type="ChEBI" id="CHEBI:29105"/>
        <note>catalytic</note>
    </ligand>
</feature>
<comment type="cofactor">
    <cofactor evidence="12">
        <name>Zn(2+)</name>
        <dbReference type="ChEBI" id="CHEBI:29105"/>
    </cofactor>
    <text evidence="12">Binds 1 zinc ion per subunit.</text>
</comment>
<evidence type="ECO:0000313" key="15">
    <source>
        <dbReference type="Proteomes" id="UP000182983"/>
    </source>
</evidence>
<feature type="binding site" evidence="12">
    <location>
        <position position="130"/>
    </location>
    <ligand>
        <name>Zn(2+)</name>
        <dbReference type="ChEBI" id="CHEBI:29105"/>
        <note>catalytic</note>
    </ligand>
</feature>
<dbReference type="OrthoDB" id="15218at2"/>